<sequence>MKWFGKKKAPAEPELSTEDAVIIHYSLSGDEYGTVEEREAIRALEGRVAAILQALQLGVHDGNEFGGGEAIIFCFGPDAGRLFAAIEAELRAFPARPAVARLVYKVGSDRDVREERVEL</sequence>
<dbReference type="Proteomes" id="UP001501495">
    <property type="component" value="Unassembled WGS sequence"/>
</dbReference>
<evidence type="ECO:0000313" key="1">
    <source>
        <dbReference type="EMBL" id="GAA4128661.1"/>
    </source>
</evidence>
<keyword evidence="2" id="KW-1185">Reference proteome</keyword>
<accession>A0ABP7XZW0</accession>
<dbReference type="RefSeq" id="WP_344735320.1">
    <property type="nucleotide sequence ID" value="NZ_BAAAZH010000033.1"/>
</dbReference>
<name>A0ABP7XZW0_9ACTN</name>
<dbReference type="EMBL" id="BAAAZH010000033">
    <property type="protein sequence ID" value="GAA4128661.1"/>
    <property type="molecule type" value="Genomic_DNA"/>
</dbReference>
<protein>
    <recommendedName>
        <fullName evidence="3">DUF695 domain-containing protein</fullName>
    </recommendedName>
</protein>
<organism evidence="1 2">
    <name type="scientific">Nocardioides fonticola</name>
    <dbReference type="NCBI Taxonomy" id="450363"/>
    <lineage>
        <taxon>Bacteria</taxon>
        <taxon>Bacillati</taxon>
        <taxon>Actinomycetota</taxon>
        <taxon>Actinomycetes</taxon>
        <taxon>Propionibacteriales</taxon>
        <taxon>Nocardioidaceae</taxon>
        <taxon>Nocardioides</taxon>
    </lineage>
</organism>
<evidence type="ECO:0008006" key="3">
    <source>
        <dbReference type="Google" id="ProtNLM"/>
    </source>
</evidence>
<gene>
    <name evidence="1" type="ORF">GCM10022215_40360</name>
</gene>
<proteinExistence type="predicted"/>
<evidence type="ECO:0000313" key="2">
    <source>
        <dbReference type="Proteomes" id="UP001501495"/>
    </source>
</evidence>
<comment type="caution">
    <text evidence="1">The sequence shown here is derived from an EMBL/GenBank/DDBJ whole genome shotgun (WGS) entry which is preliminary data.</text>
</comment>
<reference evidence="2" key="1">
    <citation type="journal article" date="2019" name="Int. J. Syst. Evol. Microbiol.">
        <title>The Global Catalogue of Microorganisms (GCM) 10K type strain sequencing project: providing services to taxonomists for standard genome sequencing and annotation.</title>
        <authorList>
            <consortium name="The Broad Institute Genomics Platform"/>
            <consortium name="The Broad Institute Genome Sequencing Center for Infectious Disease"/>
            <person name="Wu L."/>
            <person name="Ma J."/>
        </authorList>
    </citation>
    <scope>NUCLEOTIDE SEQUENCE [LARGE SCALE GENOMIC DNA]</scope>
    <source>
        <strain evidence="2">JCM 16703</strain>
    </source>
</reference>